<evidence type="ECO:0000313" key="3">
    <source>
        <dbReference type="Proteomes" id="UP001244297"/>
    </source>
</evidence>
<protein>
    <submittedName>
        <fullName evidence="2">Uncharacterized protein</fullName>
    </submittedName>
</protein>
<name>A0ABT8AQD9_9HYPH</name>
<feature type="signal peptide" evidence="1">
    <location>
        <begin position="1"/>
        <end position="22"/>
    </location>
</feature>
<reference evidence="3" key="1">
    <citation type="journal article" date="2019" name="Int. J. Syst. Evol. Microbiol.">
        <title>The Global Catalogue of Microorganisms (GCM) 10K type strain sequencing project: providing services to taxonomists for standard genome sequencing and annotation.</title>
        <authorList>
            <consortium name="The Broad Institute Genomics Platform"/>
            <consortium name="The Broad Institute Genome Sequencing Center for Infectious Disease"/>
            <person name="Wu L."/>
            <person name="Ma J."/>
        </authorList>
    </citation>
    <scope>NUCLEOTIDE SEQUENCE [LARGE SCALE GENOMIC DNA]</scope>
    <source>
        <strain evidence="3">CECT 7806</strain>
    </source>
</reference>
<keyword evidence="3" id="KW-1185">Reference proteome</keyword>
<dbReference type="RefSeq" id="WP_290355837.1">
    <property type="nucleotide sequence ID" value="NZ_JAUFPT010000040.1"/>
</dbReference>
<proteinExistence type="predicted"/>
<dbReference type="EMBL" id="JAUFPT010000040">
    <property type="protein sequence ID" value="MDN3571589.1"/>
    <property type="molecule type" value="Genomic_DNA"/>
</dbReference>
<gene>
    <name evidence="2" type="ORF">QWZ18_13265</name>
</gene>
<evidence type="ECO:0000256" key="1">
    <source>
        <dbReference type="SAM" id="SignalP"/>
    </source>
</evidence>
<dbReference type="Proteomes" id="UP001244297">
    <property type="component" value="Unassembled WGS sequence"/>
</dbReference>
<feature type="chain" id="PRO_5045448635" evidence="1">
    <location>
        <begin position="23"/>
        <end position="123"/>
    </location>
</feature>
<organism evidence="2 3">
    <name type="scientific">Methylobacterium longum</name>
    <dbReference type="NCBI Taxonomy" id="767694"/>
    <lineage>
        <taxon>Bacteria</taxon>
        <taxon>Pseudomonadati</taxon>
        <taxon>Pseudomonadota</taxon>
        <taxon>Alphaproteobacteria</taxon>
        <taxon>Hyphomicrobiales</taxon>
        <taxon>Methylobacteriaceae</taxon>
        <taxon>Methylobacterium</taxon>
    </lineage>
</organism>
<comment type="caution">
    <text evidence="2">The sequence shown here is derived from an EMBL/GenBank/DDBJ whole genome shotgun (WGS) entry which is preliminary data.</text>
</comment>
<evidence type="ECO:0000313" key="2">
    <source>
        <dbReference type="EMBL" id="MDN3571589.1"/>
    </source>
</evidence>
<keyword evidence="1" id="KW-0732">Signal</keyword>
<accession>A0ABT8AQD9</accession>
<sequence length="123" mass="13783">MTRTRATACAVALLLSATAATAGTATNVPYPVPRSDFENQLPVPEHSIGQACGSLKYQGEIAQCTRSEEMHNRYVTRTWGTLSIKEQKEADDLVSAKGFNYDRFYGYLANYIEAKMRQRRQLD</sequence>